<evidence type="ECO:0000313" key="2">
    <source>
        <dbReference type="Proteomes" id="UP000308600"/>
    </source>
</evidence>
<keyword evidence="1" id="KW-0378">Hydrolase</keyword>
<reference evidence="1 2" key="1">
    <citation type="journal article" date="2019" name="Nat. Ecol. Evol.">
        <title>Megaphylogeny resolves global patterns of mushroom evolution.</title>
        <authorList>
            <person name="Varga T."/>
            <person name="Krizsan K."/>
            <person name="Foldi C."/>
            <person name="Dima B."/>
            <person name="Sanchez-Garcia M."/>
            <person name="Sanchez-Ramirez S."/>
            <person name="Szollosi G.J."/>
            <person name="Szarkandi J.G."/>
            <person name="Papp V."/>
            <person name="Albert L."/>
            <person name="Andreopoulos W."/>
            <person name="Angelini C."/>
            <person name="Antonin V."/>
            <person name="Barry K.W."/>
            <person name="Bougher N.L."/>
            <person name="Buchanan P."/>
            <person name="Buyck B."/>
            <person name="Bense V."/>
            <person name="Catcheside P."/>
            <person name="Chovatia M."/>
            <person name="Cooper J."/>
            <person name="Damon W."/>
            <person name="Desjardin D."/>
            <person name="Finy P."/>
            <person name="Geml J."/>
            <person name="Haridas S."/>
            <person name="Hughes K."/>
            <person name="Justo A."/>
            <person name="Karasinski D."/>
            <person name="Kautmanova I."/>
            <person name="Kiss B."/>
            <person name="Kocsube S."/>
            <person name="Kotiranta H."/>
            <person name="LaButti K.M."/>
            <person name="Lechner B.E."/>
            <person name="Liimatainen K."/>
            <person name="Lipzen A."/>
            <person name="Lukacs Z."/>
            <person name="Mihaltcheva S."/>
            <person name="Morgado L.N."/>
            <person name="Niskanen T."/>
            <person name="Noordeloos M.E."/>
            <person name="Ohm R.A."/>
            <person name="Ortiz-Santana B."/>
            <person name="Ovrebo C."/>
            <person name="Racz N."/>
            <person name="Riley R."/>
            <person name="Savchenko A."/>
            <person name="Shiryaev A."/>
            <person name="Soop K."/>
            <person name="Spirin V."/>
            <person name="Szebenyi C."/>
            <person name="Tomsovsky M."/>
            <person name="Tulloss R.E."/>
            <person name="Uehling J."/>
            <person name="Grigoriev I.V."/>
            <person name="Vagvolgyi C."/>
            <person name="Papp T."/>
            <person name="Martin F.M."/>
            <person name="Miettinen O."/>
            <person name="Hibbett D.S."/>
            <person name="Nagy L.G."/>
        </authorList>
    </citation>
    <scope>NUCLEOTIDE SEQUENCE [LARGE SCALE GENOMIC DNA]</scope>
    <source>
        <strain evidence="1 2">NL-1719</strain>
    </source>
</reference>
<organism evidence="1 2">
    <name type="scientific">Pluteus cervinus</name>
    <dbReference type="NCBI Taxonomy" id="181527"/>
    <lineage>
        <taxon>Eukaryota</taxon>
        <taxon>Fungi</taxon>
        <taxon>Dikarya</taxon>
        <taxon>Basidiomycota</taxon>
        <taxon>Agaricomycotina</taxon>
        <taxon>Agaricomycetes</taxon>
        <taxon>Agaricomycetidae</taxon>
        <taxon>Agaricales</taxon>
        <taxon>Pluteineae</taxon>
        <taxon>Pluteaceae</taxon>
        <taxon>Pluteus</taxon>
    </lineage>
</organism>
<dbReference type="EMBL" id="ML208310">
    <property type="protein sequence ID" value="TFK70591.1"/>
    <property type="molecule type" value="Genomic_DNA"/>
</dbReference>
<gene>
    <name evidence="1" type="ORF">BDN72DRAFT_818494</name>
</gene>
<evidence type="ECO:0000313" key="1">
    <source>
        <dbReference type="EMBL" id="TFK70591.1"/>
    </source>
</evidence>
<proteinExistence type="predicted"/>
<keyword evidence="2" id="KW-1185">Reference proteome</keyword>
<sequence>MTHLLLVGLGNLPYPVSRHSVGQLVIDALAEGLGIHMSAGPGGLFGRSNVTIGETALSLSLFKSKDFMNVSGPSIASIYRKTVKSPASLVVISDSLQHRPESLKVRLGGSANGHNGVKSIISSLGGQSDFYRFRIGIGRDNSDPADYVMRNLSSHERHFWTKGNGFDLVLQELEIIAKKVAAK</sequence>
<accession>A0ACD3AYZ7</accession>
<protein>
    <submittedName>
        <fullName evidence="1">Peptidyl-tRNA hydrolase</fullName>
    </submittedName>
</protein>
<dbReference type="Proteomes" id="UP000308600">
    <property type="component" value="Unassembled WGS sequence"/>
</dbReference>
<name>A0ACD3AYZ7_9AGAR</name>